<sequence>MAQGFVLKEFILQTSPSFLREYFQLNNLKITIPNSGDEDEIKEAIIEQFAKMDDKQRSAIELDLQEINSLTPNEGLHMLIEEAKEKNLEVPYDEIDQLNQHDKAFWFFLHQNEHFSEVATWYEVNDTKGWKELTGVKKVKDISKINKKTAKLQKALSTYIFANELRGKNCYVECYEQEDRVCFVAYPEDYTESSIVYDRKKLRKRYPHKPVDKIFFLYYPKEGRLSTKAAGGWKRAKAIQKIFGEAVLGVDLNVDSDRVFNLDRLKDPQFAFPTPPEDKVEFMKLKQLQLKFFGGTRRINLEVSEDTDGVQAIHQFIKDLRISLNQVYVSKAVFQIKFDTAIKKSSGTLTFFLSWPNSHNINDNPRYRKVKQYLKAWGLEYQFEKILNSLLAFDETTEATTSELYRLFTAPVTHWVAENGIYKKNKALKEVQCKSCSDSHLVQTRNGSFFYFCPVTSSKEWVDVSELERWTLNYKNLLLLLSSQLGLTGKIQTLEDDKVWLLGNTNLLRQKIPVYYCGKPTDSKALGVTTPFYVVISPRNISKLDNSKAICIDTHDLITLVKGEVLIDKEYFEETVSAKIQRVRFDTENGDLWVDHQNVVQVKPGTPQYQFVMNLWQNFNSPVGHEAIYEYYHHEMARNQGVEPEQWKDEYTPQNFSNKMKSLIKKSAPDDDTKKLVNKVIQVTKTVKGEAAYRLTNPW</sequence>
<proteinExistence type="predicted"/>
<protein>
    <submittedName>
        <fullName evidence="1">Uncharacterized protein</fullName>
    </submittedName>
</protein>
<comment type="caution">
    <text evidence="1">The sequence shown here is derived from an EMBL/GenBank/DDBJ whole genome shotgun (WGS) entry which is preliminary data.</text>
</comment>
<gene>
    <name evidence="1" type="ORF">A2627_01590</name>
</gene>
<organism evidence="1 2">
    <name type="scientific">Candidatus Woesebacteria bacterium RIFCSPHIGHO2_01_FULL_39_28</name>
    <dbReference type="NCBI Taxonomy" id="1802496"/>
    <lineage>
        <taxon>Bacteria</taxon>
        <taxon>Candidatus Woeseibacteriota</taxon>
    </lineage>
</organism>
<evidence type="ECO:0000313" key="1">
    <source>
        <dbReference type="EMBL" id="OGM25746.1"/>
    </source>
</evidence>
<dbReference type="Proteomes" id="UP000178851">
    <property type="component" value="Unassembled WGS sequence"/>
</dbReference>
<accession>A0A1F7YEJ2</accession>
<dbReference type="AlphaFoldDB" id="A0A1F7YEJ2"/>
<evidence type="ECO:0000313" key="2">
    <source>
        <dbReference type="Proteomes" id="UP000178851"/>
    </source>
</evidence>
<dbReference type="EMBL" id="MGGI01000020">
    <property type="protein sequence ID" value="OGM25746.1"/>
    <property type="molecule type" value="Genomic_DNA"/>
</dbReference>
<reference evidence="1 2" key="1">
    <citation type="journal article" date="2016" name="Nat. Commun.">
        <title>Thousands of microbial genomes shed light on interconnected biogeochemical processes in an aquifer system.</title>
        <authorList>
            <person name="Anantharaman K."/>
            <person name="Brown C.T."/>
            <person name="Hug L.A."/>
            <person name="Sharon I."/>
            <person name="Castelle C.J."/>
            <person name="Probst A.J."/>
            <person name="Thomas B.C."/>
            <person name="Singh A."/>
            <person name="Wilkins M.J."/>
            <person name="Karaoz U."/>
            <person name="Brodie E.L."/>
            <person name="Williams K.H."/>
            <person name="Hubbard S.S."/>
            <person name="Banfield J.F."/>
        </authorList>
    </citation>
    <scope>NUCLEOTIDE SEQUENCE [LARGE SCALE GENOMIC DNA]</scope>
</reference>
<name>A0A1F7YEJ2_9BACT</name>